<dbReference type="Pfam" id="PF03454">
    <property type="entry name" value="MoeA_C"/>
    <property type="match status" value="1"/>
</dbReference>
<evidence type="ECO:0000313" key="9">
    <source>
        <dbReference type="Proteomes" id="UP000282184"/>
    </source>
</evidence>
<comment type="pathway">
    <text evidence="2 6">Cofactor biosynthesis; molybdopterin biosynthesis.</text>
</comment>
<dbReference type="PANTHER" id="PTHR10192">
    <property type="entry name" value="MOLYBDOPTERIN BIOSYNTHESIS PROTEIN"/>
    <property type="match status" value="1"/>
</dbReference>
<dbReference type="Gene3D" id="3.90.105.10">
    <property type="entry name" value="Molybdopterin biosynthesis moea protein, domain 2"/>
    <property type="match status" value="1"/>
</dbReference>
<dbReference type="OrthoDB" id="9804758at2"/>
<dbReference type="GO" id="GO:0046872">
    <property type="term" value="F:metal ion binding"/>
    <property type="evidence" value="ECO:0007669"/>
    <property type="project" value="UniProtKB-UniRule"/>
</dbReference>
<gene>
    <name evidence="8" type="ORF">EJV47_20495</name>
</gene>
<evidence type="ECO:0000313" key="8">
    <source>
        <dbReference type="EMBL" id="RTQ46757.1"/>
    </source>
</evidence>
<protein>
    <recommendedName>
        <fullName evidence="6">Molybdopterin molybdenumtransferase</fullName>
        <ecNumber evidence="6">2.10.1.1</ecNumber>
    </recommendedName>
</protein>
<dbReference type="RefSeq" id="WP_126695077.1">
    <property type="nucleotide sequence ID" value="NZ_RXOF01000014.1"/>
</dbReference>
<dbReference type="GO" id="GO:0061599">
    <property type="term" value="F:molybdopterin molybdotransferase activity"/>
    <property type="evidence" value="ECO:0007669"/>
    <property type="project" value="UniProtKB-UniRule"/>
</dbReference>
<keyword evidence="6 8" id="KW-0808">Transferase</keyword>
<evidence type="ECO:0000256" key="1">
    <source>
        <dbReference type="ARBA" id="ARBA00002901"/>
    </source>
</evidence>
<feature type="domain" description="MoaB/Mog" evidence="7">
    <location>
        <begin position="181"/>
        <end position="319"/>
    </location>
</feature>
<dbReference type="PROSITE" id="PS01079">
    <property type="entry name" value="MOCF_BIOSYNTHESIS_2"/>
    <property type="match status" value="1"/>
</dbReference>
<accession>A0A431TXV0</accession>
<dbReference type="SUPFAM" id="SSF53218">
    <property type="entry name" value="Molybdenum cofactor biosynthesis proteins"/>
    <property type="match status" value="1"/>
</dbReference>
<comment type="function">
    <text evidence="1 6">Catalyzes the insertion of molybdate into adenylated molybdopterin with the concomitant release of AMP.</text>
</comment>
<dbReference type="InterPro" id="IPR036425">
    <property type="entry name" value="MoaB/Mog-like_dom_sf"/>
</dbReference>
<dbReference type="SUPFAM" id="SSF63882">
    <property type="entry name" value="MoeA N-terminal region -like"/>
    <property type="match status" value="1"/>
</dbReference>
<organism evidence="8 9">
    <name type="scientific">Hymenobacter gummosus</name>
    <dbReference type="NCBI Taxonomy" id="1776032"/>
    <lineage>
        <taxon>Bacteria</taxon>
        <taxon>Pseudomonadati</taxon>
        <taxon>Bacteroidota</taxon>
        <taxon>Cytophagia</taxon>
        <taxon>Cytophagales</taxon>
        <taxon>Hymenobacteraceae</taxon>
        <taxon>Hymenobacter</taxon>
    </lineage>
</organism>
<dbReference type="InterPro" id="IPR001453">
    <property type="entry name" value="MoaB/Mog_dom"/>
</dbReference>
<comment type="catalytic activity">
    <reaction evidence="5">
        <text>adenylyl-molybdopterin + molybdate = Mo-molybdopterin + AMP + H(+)</text>
        <dbReference type="Rhea" id="RHEA:35047"/>
        <dbReference type="ChEBI" id="CHEBI:15378"/>
        <dbReference type="ChEBI" id="CHEBI:36264"/>
        <dbReference type="ChEBI" id="CHEBI:62727"/>
        <dbReference type="ChEBI" id="CHEBI:71302"/>
        <dbReference type="ChEBI" id="CHEBI:456215"/>
        <dbReference type="EC" id="2.10.1.1"/>
    </reaction>
</comment>
<dbReference type="InterPro" id="IPR005110">
    <property type="entry name" value="MoeA_linker/N"/>
</dbReference>
<comment type="cofactor">
    <cofactor evidence="6">
        <name>Mg(2+)</name>
        <dbReference type="ChEBI" id="CHEBI:18420"/>
    </cofactor>
</comment>
<dbReference type="AlphaFoldDB" id="A0A431TXV0"/>
<dbReference type="SUPFAM" id="SSF63867">
    <property type="entry name" value="MoeA C-terminal domain-like"/>
    <property type="match status" value="1"/>
</dbReference>
<dbReference type="EMBL" id="RXOF01000014">
    <property type="protein sequence ID" value="RTQ46757.1"/>
    <property type="molecule type" value="Genomic_DNA"/>
</dbReference>
<dbReference type="PANTHER" id="PTHR10192:SF5">
    <property type="entry name" value="GEPHYRIN"/>
    <property type="match status" value="1"/>
</dbReference>
<dbReference type="EC" id="2.10.1.1" evidence="6"/>
<comment type="caution">
    <text evidence="8">The sequence shown here is derived from an EMBL/GenBank/DDBJ whole genome shotgun (WGS) entry which is preliminary data.</text>
</comment>
<dbReference type="Gene3D" id="3.40.980.10">
    <property type="entry name" value="MoaB/Mog-like domain"/>
    <property type="match status" value="1"/>
</dbReference>
<keyword evidence="6" id="KW-0500">Molybdenum</keyword>
<comment type="similarity">
    <text evidence="3 6">Belongs to the MoeA family.</text>
</comment>
<dbReference type="InterPro" id="IPR036688">
    <property type="entry name" value="MoeA_C_domain_IV_sf"/>
</dbReference>
<evidence type="ECO:0000256" key="2">
    <source>
        <dbReference type="ARBA" id="ARBA00005046"/>
    </source>
</evidence>
<dbReference type="Pfam" id="PF03453">
    <property type="entry name" value="MoeA_N"/>
    <property type="match status" value="1"/>
</dbReference>
<evidence type="ECO:0000256" key="6">
    <source>
        <dbReference type="RuleBase" id="RU365090"/>
    </source>
</evidence>
<dbReference type="InterPro" id="IPR038987">
    <property type="entry name" value="MoeA-like"/>
</dbReference>
<keyword evidence="6" id="KW-0479">Metal-binding</keyword>
<dbReference type="UniPathway" id="UPA00344"/>
<evidence type="ECO:0000256" key="3">
    <source>
        <dbReference type="ARBA" id="ARBA00010763"/>
    </source>
</evidence>
<keyword evidence="4 6" id="KW-0501">Molybdenum cofactor biosynthesis</keyword>
<proteinExistence type="inferred from homology"/>
<dbReference type="InterPro" id="IPR005111">
    <property type="entry name" value="MoeA_C_domain_IV"/>
</dbReference>
<evidence type="ECO:0000256" key="5">
    <source>
        <dbReference type="ARBA" id="ARBA00047317"/>
    </source>
</evidence>
<reference evidence="8 9" key="1">
    <citation type="submission" date="2018-12" db="EMBL/GenBank/DDBJ databases">
        <title>Hymenobacter gummosus sp. nov., isolated from a spring.</title>
        <authorList>
            <person name="Nie L."/>
        </authorList>
    </citation>
    <scope>NUCLEOTIDE SEQUENCE [LARGE SCALE GENOMIC DNA]</scope>
    <source>
        <strain evidence="8 9">KCTC 52166</strain>
    </source>
</reference>
<dbReference type="NCBIfam" id="TIGR00177">
    <property type="entry name" value="molyb_syn"/>
    <property type="match status" value="1"/>
</dbReference>
<dbReference type="CDD" id="cd00887">
    <property type="entry name" value="MoeA"/>
    <property type="match status" value="1"/>
</dbReference>
<keyword evidence="6" id="KW-0460">Magnesium</keyword>
<dbReference type="Pfam" id="PF00994">
    <property type="entry name" value="MoCF_biosynth"/>
    <property type="match status" value="1"/>
</dbReference>
<dbReference type="SMART" id="SM00852">
    <property type="entry name" value="MoCF_biosynth"/>
    <property type="match status" value="1"/>
</dbReference>
<evidence type="ECO:0000256" key="4">
    <source>
        <dbReference type="ARBA" id="ARBA00023150"/>
    </source>
</evidence>
<evidence type="ECO:0000259" key="7">
    <source>
        <dbReference type="SMART" id="SM00852"/>
    </source>
</evidence>
<dbReference type="Gene3D" id="2.170.190.11">
    <property type="entry name" value="Molybdopterin biosynthesis moea protein, domain 3"/>
    <property type="match status" value="1"/>
</dbReference>
<dbReference type="InterPro" id="IPR008284">
    <property type="entry name" value="MoCF_biosynth_CS"/>
</dbReference>
<keyword evidence="9" id="KW-1185">Reference proteome</keyword>
<dbReference type="InterPro" id="IPR036135">
    <property type="entry name" value="MoeA_linker/N_sf"/>
</dbReference>
<dbReference type="Gene3D" id="2.40.340.10">
    <property type="entry name" value="MoeA, C-terminal, domain IV"/>
    <property type="match status" value="1"/>
</dbReference>
<dbReference type="GO" id="GO:0006777">
    <property type="term" value="P:Mo-molybdopterin cofactor biosynthetic process"/>
    <property type="evidence" value="ECO:0007669"/>
    <property type="project" value="UniProtKB-UniRule"/>
</dbReference>
<sequence>MISVDEATRRVQATATPLPAETVLLTQAAGRVLREAVYADRPFPPFDRVTMDGIALRYEATAAGQTQFVLESTQFAGQPPAALRDAAAAVEIMTGAVLPPGTDAVVRYEDLRIEELPDGRRLATVLAPPPAAGHNVHRQGSDQAAGALLLPAGTLLGPAEIAVAATVGAVTLAVARRPRVAVVSTGDELVDIADEPAPHQIRRSNAYMLLAAVQQAGAEGQLFHFDDDPAALAAGLPPLLTGYDAVLLSGGVSMGKADYLPQALQAAGAEQLFHQVQQRPGKPFWFGRHPGGAVVFALPGNPVSTFINYYRYAAPWLRAVQLPAPQFAPPAPAVLAADVTFRPALTHFLLVSLRPDATGRLLATPERAHGSGDMASLLPSDGFVELPAERTEFRAGEVLPVWRFRNVTTRSDF</sequence>
<dbReference type="Proteomes" id="UP000282184">
    <property type="component" value="Unassembled WGS sequence"/>
</dbReference>
<name>A0A431TXV0_9BACT</name>
<dbReference type="GO" id="GO:0005829">
    <property type="term" value="C:cytosol"/>
    <property type="evidence" value="ECO:0007669"/>
    <property type="project" value="TreeGrafter"/>
</dbReference>